<dbReference type="Proteomes" id="UP000839530">
    <property type="component" value="Unassembled WGS sequence"/>
</dbReference>
<name>A0A402WNZ0_SALER</name>
<protein>
    <submittedName>
        <fullName evidence="3">Polymer-forming cytoskeletal protein</fullName>
    </submittedName>
</protein>
<evidence type="ECO:0000256" key="1">
    <source>
        <dbReference type="ARBA" id="ARBA00044755"/>
    </source>
</evidence>
<comment type="caution">
    <text evidence="3">The sequence shown here is derived from an EMBL/GenBank/DDBJ whole genome shotgun (WGS) entry which is preliminary data.</text>
</comment>
<dbReference type="Pfam" id="PF04519">
    <property type="entry name" value="Bactofilin"/>
    <property type="match status" value="1"/>
</dbReference>
<proteinExistence type="inferred from homology"/>
<dbReference type="EMBL" id="RSUV01000048">
    <property type="protein sequence ID" value="MIV47302.1"/>
    <property type="molecule type" value="Genomic_DNA"/>
</dbReference>
<reference evidence="3" key="1">
    <citation type="submission" date="2018-07" db="EMBL/GenBank/DDBJ databases">
        <authorList>
            <consortium name="GenomeTrakr network: Whole genome sequencing for foodborne pathogen traceback"/>
        </authorList>
    </citation>
    <scope>NUCLEOTIDE SEQUENCE [LARGE SCALE GENOMIC DNA]</scope>
    <source>
        <strain evidence="3">CFSAN048114</strain>
    </source>
</reference>
<feature type="region of interest" description="Disordered" evidence="2">
    <location>
        <begin position="101"/>
        <end position="122"/>
    </location>
</feature>
<dbReference type="InterPro" id="IPR007607">
    <property type="entry name" value="BacA/B"/>
</dbReference>
<dbReference type="PANTHER" id="PTHR35024">
    <property type="entry name" value="HYPOTHETICAL CYTOSOLIC PROTEIN"/>
    <property type="match status" value="1"/>
</dbReference>
<organism evidence="3">
    <name type="scientific">Salmonella enterica</name>
    <name type="common">Salmonella choleraesuis</name>
    <dbReference type="NCBI Taxonomy" id="28901"/>
    <lineage>
        <taxon>Bacteria</taxon>
        <taxon>Pseudomonadati</taxon>
        <taxon>Pseudomonadota</taxon>
        <taxon>Gammaproteobacteria</taxon>
        <taxon>Enterobacterales</taxon>
        <taxon>Enterobacteriaceae</taxon>
        <taxon>Salmonella</taxon>
    </lineage>
</organism>
<accession>A0A402WNZ0</accession>
<gene>
    <name evidence="3" type="ORF">A7E06_28620</name>
</gene>
<evidence type="ECO:0000256" key="2">
    <source>
        <dbReference type="SAM" id="MobiDB-lite"/>
    </source>
</evidence>
<comment type="similarity">
    <text evidence="1">Belongs to the bactofilin family.</text>
</comment>
<sequence length="122" mass="12481">MGEIFVSRGCGQVTGDITAPEGTVVVSGRGSVEGKITCQRLEVNGEVRGMCTAGNAEIGATGSVTGGLRYWSLTVQPGGGLCGEISQQDPPSDGAELPEKLVQRKDIRKTSPAVDSGDDSGQ</sequence>
<dbReference type="AlphaFoldDB" id="A0A402WNZ0"/>
<dbReference type="PANTHER" id="PTHR35024:SF4">
    <property type="entry name" value="POLYMER-FORMING CYTOSKELETAL PROTEIN"/>
    <property type="match status" value="1"/>
</dbReference>
<evidence type="ECO:0000313" key="3">
    <source>
        <dbReference type="EMBL" id="MIV47302.1"/>
    </source>
</evidence>